<feature type="transmembrane region" description="Helical" evidence="10">
    <location>
        <begin position="369"/>
        <end position="390"/>
    </location>
</feature>
<gene>
    <name evidence="11" type="ORF">L798_06522</name>
</gene>
<feature type="transmembrane region" description="Helical" evidence="10">
    <location>
        <begin position="146"/>
        <end position="170"/>
    </location>
</feature>
<dbReference type="InterPro" id="IPR004117">
    <property type="entry name" value="7tm6_olfct_rcpt"/>
</dbReference>
<keyword evidence="6 10" id="KW-1133">Transmembrane helix</keyword>
<feature type="transmembrane region" description="Helical" evidence="10">
    <location>
        <begin position="396"/>
        <end position="417"/>
    </location>
</feature>
<keyword evidence="7 10" id="KW-0472">Membrane</keyword>
<evidence type="ECO:0008006" key="13">
    <source>
        <dbReference type="Google" id="ProtNLM"/>
    </source>
</evidence>
<keyword evidence="8" id="KW-0675">Receptor</keyword>
<dbReference type="Pfam" id="PF02949">
    <property type="entry name" value="7tm_6"/>
    <property type="match status" value="1"/>
</dbReference>
<feature type="transmembrane region" description="Helical" evidence="10">
    <location>
        <begin position="233"/>
        <end position="253"/>
    </location>
</feature>
<accession>A0A067R9W6</accession>
<evidence type="ECO:0000256" key="6">
    <source>
        <dbReference type="ARBA" id="ARBA00022989"/>
    </source>
</evidence>
<evidence type="ECO:0000313" key="11">
    <source>
        <dbReference type="EMBL" id="KDR19479.1"/>
    </source>
</evidence>
<reference evidence="11 12" key="1">
    <citation type="journal article" date="2014" name="Nat. Commun.">
        <title>Molecular traces of alternative social organization in a termite genome.</title>
        <authorList>
            <person name="Terrapon N."/>
            <person name="Li C."/>
            <person name="Robertson H.M."/>
            <person name="Ji L."/>
            <person name="Meng X."/>
            <person name="Booth W."/>
            <person name="Chen Z."/>
            <person name="Childers C.P."/>
            <person name="Glastad K.M."/>
            <person name="Gokhale K."/>
            <person name="Gowin J."/>
            <person name="Gronenberg W."/>
            <person name="Hermansen R.A."/>
            <person name="Hu H."/>
            <person name="Hunt B.G."/>
            <person name="Huylmans A.K."/>
            <person name="Khalil S.M."/>
            <person name="Mitchell R.D."/>
            <person name="Munoz-Torres M.C."/>
            <person name="Mustard J.A."/>
            <person name="Pan H."/>
            <person name="Reese J.T."/>
            <person name="Scharf M.E."/>
            <person name="Sun F."/>
            <person name="Vogel H."/>
            <person name="Xiao J."/>
            <person name="Yang W."/>
            <person name="Yang Z."/>
            <person name="Yang Z."/>
            <person name="Zhou J."/>
            <person name="Zhu J."/>
            <person name="Brent C.S."/>
            <person name="Elsik C.G."/>
            <person name="Goodisman M.A."/>
            <person name="Liberles D.A."/>
            <person name="Roe R.M."/>
            <person name="Vargo E.L."/>
            <person name="Vilcinskas A."/>
            <person name="Wang J."/>
            <person name="Bornberg-Bauer E."/>
            <person name="Korb J."/>
            <person name="Zhang G."/>
            <person name="Liebig J."/>
        </authorList>
    </citation>
    <scope>NUCLEOTIDE SEQUENCE [LARGE SCALE GENOMIC DNA]</scope>
    <source>
        <tissue evidence="11">Whole organism</tissue>
    </source>
</reference>
<dbReference type="Proteomes" id="UP000027135">
    <property type="component" value="Unassembled WGS sequence"/>
</dbReference>
<evidence type="ECO:0000256" key="1">
    <source>
        <dbReference type="ARBA" id="ARBA00004651"/>
    </source>
</evidence>
<keyword evidence="9" id="KW-0807">Transducer</keyword>
<feature type="transmembrane region" description="Helical" evidence="10">
    <location>
        <begin position="52"/>
        <end position="73"/>
    </location>
</feature>
<dbReference type="InParanoid" id="A0A067R9W6"/>
<dbReference type="GO" id="GO:0005549">
    <property type="term" value="F:odorant binding"/>
    <property type="evidence" value="ECO:0007669"/>
    <property type="project" value="InterPro"/>
</dbReference>
<keyword evidence="2" id="KW-1003">Cell membrane</keyword>
<dbReference type="eggNOG" id="ENOG502SAW0">
    <property type="taxonomic scope" value="Eukaryota"/>
</dbReference>
<dbReference type="GO" id="GO:0004984">
    <property type="term" value="F:olfactory receptor activity"/>
    <property type="evidence" value="ECO:0007669"/>
    <property type="project" value="InterPro"/>
</dbReference>
<keyword evidence="3" id="KW-0716">Sensory transduction</keyword>
<evidence type="ECO:0000256" key="4">
    <source>
        <dbReference type="ARBA" id="ARBA00022692"/>
    </source>
</evidence>
<protein>
    <recommendedName>
        <fullName evidence="13">Odorant receptor</fullName>
    </recommendedName>
</protein>
<feature type="transmembrane region" description="Helical" evidence="10">
    <location>
        <begin position="463"/>
        <end position="485"/>
    </location>
</feature>
<keyword evidence="4 10" id="KW-0812">Transmembrane</keyword>
<sequence>MGSGIFRSSINNWQEENSSKHLFLFLIFLQLAGILPPETFSSRPWKITIYNIYSALSLLWFVPAMVAQIFALIQHWGNVSDITDITFEVAAAISNSSIGLYLMLNRKQLQLIISKMQSTFYSYTKHLQFNRKHSSILSEALRRNAIFSWIVIISNCSSILIWVILPFILWHTEMKNEEENTSNIPDQGTHWKYFCFKMWLPTKATHSPLYQILWAYQAFPIYSLVQIFTGYNLMFFSVTTFTAAHFKILATILKDCTKTKLLSHSIKDTEQGLRNSKSSNGSVLKDTGYVLQAKEKFNKVVVLKYCERNEVAIHKNKEPEWITGTDLNESEAGIAQQRYETADYLVRCIRYHQALLEFCDDVNTLYSPLLFISFYMDLFMMCTTVFQVTLGSEDQSYFKFIIAAISVWVPILLTCCYGEHLTEQSLAVQEAAYECSWYNSSPRFKNHLLFLIMRAQKPVRLTAGNFFAVSLEGFSSIAHTVYAYLTVLRQMHDS</sequence>
<evidence type="ECO:0000313" key="12">
    <source>
        <dbReference type="Proteomes" id="UP000027135"/>
    </source>
</evidence>
<dbReference type="GO" id="GO:0005886">
    <property type="term" value="C:plasma membrane"/>
    <property type="evidence" value="ECO:0007669"/>
    <property type="project" value="UniProtKB-SubCell"/>
</dbReference>
<evidence type="ECO:0000256" key="3">
    <source>
        <dbReference type="ARBA" id="ARBA00022606"/>
    </source>
</evidence>
<feature type="transmembrane region" description="Helical" evidence="10">
    <location>
        <begin position="85"/>
        <end position="104"/>
    </location>
</feature>
<keyword evidence="12" id="KW-1185">Reference proteome</keyword>
<evidence type="ECO:0000256" key="8">
    <source>
        <dbReference type="ARBA" id="ARBA00023170"/>
    </source>
</evidence>
<organism evidence="11 12">
    <name type="scientific">Zootermopsis nevadensis</name>
    <name type="common">Dampwood termite</name>
    <dbReference type="NCBI Taxonomy" id="136037"/>
    <lineage>
        <taxon>Eukaryota</taxon>
        <taxon>Metazoa</taxon>
        <taxon>Ecdysozoa</taxon>
        <taxon>Arthropoda</taxon>
        <taxon>Hexapoda</taxon>
        <taxon>Insecta</taxon>
        <taxon>Pterygota</taxon>
        <taxon>Neoptera</taxon>
        <taxon>Polyneoptera</taxon>
        <taxon>Dictyoptera</taxon>
        <taxon>Blattodea</taxon>
        <taxon>Blattoidea</taxon>
        <taxon>Termitoidae</taxon>
        <taxon>Termopsidae</taxon>
        <taxon>Zootermopsis</taxon>
    </lineage>
</organism>
<proteinExistence type="predicted"/>
<evidence type="ECO:0000256" key="7">
    <source>
        <dbReference type="ARBA" id="ARBA00023136"/>
    </source>
</evidence>
<evidence type="ECO:0000256" key="10">
    <source>
        <dbReference type="SAM" id="Phobius"/>
    </source>
</evidence>
<evidence type="ECO:0000256" key="5">
    <source>
        <dbReference type="ARBA" id="ARBA00022725"/>
    </source>
</evidence>
<dbReference type="AlphaFoldDB" id="A0A067R9W6"/>
<name>A0A067R9W6_ZOONE</name>
<dbReference type="PANTHER" id="PTHR21137:SF35">
    <property type="entry name" value="ODORANT RECEPTOR 19A-RELATED"/>
    <property type="match status" value="1"/>
</dbReference>
<dbReference type="PANTHER" id="PTHR21137">
    <property type="entry name" value="ODORANT RECEPTOR"/>
    <property type="match status" value="1"/>
</dbReference>
<dbReference type="OMA" id="CERNEVA"/>
<dbReference type="FunCoup" id="A0A067R9W6">
    <property type="interactions" value="80"/>
</dbReference>
<evidence type="ECO:0000256" key="9">
    <source>
        <dbReference type="ARBA" id="ARBA00023224"/>
    </source>
</evidence>
<dbReference type="EMBL" id="KK852649">
    <property type="protein sequence ID" value="KDR19479.1"/>
    <property type="molecule type" value="Genomic_DNA"/>
</dbReference>
<dbReference type="GO" id="GO:0007165">
    <property type="term" value="P:signal transduction"/>
    <property type="evidence" value="ECO:0007669"/>
    <property type="project" value="UniProtKB-KW"/>
</dbReference>
<evidence type="ECO:0000256" key="2">
    <source>
        <dbReference type="ARBA" id="ARBA00022475"/>
    </source>
</evidence>
<comment type="subcellular location">
    <subcellularLocation>
        <location evidence="1">Cell membrane</location>
        <topology evidence="1">Multi-pass membrane protein</topology>
    </subcellularLocation>
</comment>
<keyword evidence="5" id="KW-0552">Olfaction</keyword>